<feature type="transmembrane region" description="Helical" evidence="2">
    <location>
        <begin position="81"/>
        <end position="101"/>
    </location>
</feature>
<feature type="compositionally biased region" description="Low complexity" evidence="1">
    <location>
        <begin position="15"/>
        <end position="26"/>
    </location>
</feature>
<organism evidence="3 4">
    <name type="scientific">Rubroshorea leprosula</name>
    <dbReference type="NCBI Taxonomy" id="152421"/>
    <lineage>
        <taxon>Eukaryota</taxon>
        <taxon>Viridiplantae</taxon>
        <taxon>Streptophyta</taxon>
        <taxon>Embryophyta</taxon>
        <taxon>Tracheophyta</taxon>
        <taxon>Spermatophyta</taxon>
        <taxon>Magnoliopsida</taxon>
        <taxon>eudicotyledons</taxon>
        <taxon>Gunneridae</taxon>
        <taxon>Pentapetalae</taxon>
        <taxon>rosids</taxon>
        <taxon>malvids</taxon>
        <taxon>Malvales</taxon>
        <taxon>Dipterocarpaceae</taxon>
        <taxon>Rubroshorea</taxon>
    </lineage>
</organism>
<keyword evidence="4" id="KW-1185">Reference proteome</keyword>
<dbReference type="AlphaFoldDB" id="A0AAV5MF33"/>
<proteinExistence type="predicted"/>
<feature type="compositionally biased region" description="Basic and acidic residues" evidence="1">
    <location>
        <begin position="37"/>
        <end position="46"/>
    </location>
</feature>
<feature type="region of interest" description="Disordered" evidence="1">
    <location>
        <begin position="1"/>
        <end position="64"/>
    </location>
</feature>
<keyword evidence="2" id="KW-0472">Membrane</keyword>
<evidence type="ECO:0000313" key="4">
    <source>
        <dbReference type="Proteomes" id="UP001054252"/>
    </source>
</evidence>
<evidence type="ECO:0000256" key="1">
    <source>
        <dbReference type="SAM" id="MobiDB-lite"/>
    </source>
</evidence>
<feature type="compositionally biased region" description="Polar residues" evidence="1">
    <location>
        <begin position="53"/>
        <end position="64"/>
    </location>
</feature>
<evidence type="ECO:0000313" key="3">
    <source>
        <dbReference type="EMBL" id="GKV47744.1"/>
    </source>
</evidence>
<accession>A0AAV5MF33</accession>
<gene>
    <name evidence="3" type="ORF">SLEP1_g54612</name>
</gene>
<keyword evidence="2" id="KW-0812">Transmembrane</keyword>
<keyword evidence="2" id="KW-1133">Transmembrane helix</keyword>
<protein>
    <submittedName>
        <fullName evidence="3">Uncharacterized protein</fullName>
    </submittedName>
</protein>
<evidence type="ECO:0000256" key="2">
    <source>
        <dbReference type="SAM" id="Phobius"/>
    </source>
</evidence>
<feature type="compositionally biased region" description="Basic and acidic residues" evidence="1">
    <location>
        <begin position="1"/>
        <end position="13"/>
    </location>
</feature>
<dbReference type="Proteomes" id="UP001054252">
    <property type="component" value="Unassembled WGS sequence"/>
</dbReference>
<comment type="caution">
    <text evidence="3">The sequence shown here is derived from an EMBL/GenBank/DDBJ whole genome shotgun (WGS) entry which is preliminary data.</text>
</comment>
<reference evidence="3 4" key="1">
    <citation type="journal article" date="2021" name="Commun. Biol.">
        <title>The genome of Shorea leprosula (Dipterocarpaceae) highlights the ecological relevance of drought in aseasonal tropical rainforests.</title>
        <authorList>
            <person name="Ng K.K.S."/>
            <person name="Kobayashi M.J."/>
            <person name="Fawcett J.A."/>
            <person name="Hatakeyama M."/>
            <person name="Paape T."/>
            <person name="Ng C.H."/>
            <person name="Ang C.C."/>
            <person name="Tnah L.H."/>
            <person name="Lee C.T."/>
            <person name="Nishiyama T."/>
            <person name="Sese J."/>
            <person name="O'Brien M.J."/>
            <person name="Copetti D."/>
            <person name="Mohd Noor M.I."/>
            <person name="Ong R.C."/>
            <person name="Putra M."/>
            <person name="Sireger I.Z."/>
            <person name="Indrioko S."/>
            <person name="Kosugi Y."/>
            <person name="Izuno A."/>
            <person name="Isagi Y."/>
            <person name="Lee S.L."/>
            <person name="Shimizu K.K."/>
        </authorList>
    </citation>
    <scope>NUCLEOTIDE SEQUENCE [LARGE SCALE GENOMIC DNA]</scope>
    <source>
        <strain evidence="3">214</strain>
    </source>
</reference>
<sequence length="117" mass="12876">MEPRRVEEPRRGFENPSAGSSNPSPGFLQTQRLGSMEPRRVEEPKHGFGNLGAGSSNPSPRFLQTQRLGSMEPGCGFKSNTLGFFLLFLCSSISLLAIVMLDYLGMGFRVLIWVLLA</sequence>
<name>A0AAV5MF33_9ROSI</name>
<dbReference type="EMBL" id="BPVZ01000234">
    <property type="protein sequence ID" value="GKV47744.1"/>
    <property type="molecule type" value="Genomic_DNA"/>
</dbReference>